<evidence type="ECO:0000313" key="2">
    <source>
        <dbReference type="Proteomes" id="UP001201549"/>
    </source>
</evidence>
<comment type="caution">
    <text evidence="1">The sequence shown here is derived from an EMBL/GenBank/DDBJ whole genome shotgun (WGS) entry which is preliminary data.</text>
</comment>
<dbReference type="RefSeq" id="WP_238898585.1">
    <property type="nucleotide sequence ID" value="NZ_JAKOGG010000195.1"/>
</dbReference>
<reference evidence="1 2" key="1">
    <citation type="submission" date="2022-02" db="EMBL/GenBank/DDBJ databases">
        <authorList>
            <person name="Zhuang L."/>
        </authorList>
    </citation>
    <scope>NUCLEOTIDE SEQUENCE [LARGE SCALE GENOMIC DNA]</scope>
    <source>
        <strain evidence="1 2">C32</strain>
    </source>
</reference>
<keyword evidence="2" id="KW-1185">Reference proteome</keyword>
<evidence type="ECO:0000313" key="1">
    <source>
        <dbReference type="EMBL" id="MCS4558779.1"/>
    </source>
</evidence>
<proteinExistence type="predicted"/>
<feature type="non-terminal residue" evidence="1">
    <location>
        <position position="1"/>
    </location>
</feature>
<accession>A0ABT2FR13</accession>
<dbReference type="Proteomes" id="UP001201549">
    <property type="component" value="Unassembled WGS sequence"/>
</dbReference>
<sequence length="77" mass="8740">ITHQRRPDPFKRLACGVFTQALRDCGFLGSVPIDRKVKAEAISFLTSGSSAFRFWCHALNQHPETVRSELKRRLARG</sequence>
<name>A0ABT2FR13_9GAMM</name>
<protein>
    <submittedName>
        <fullName evidence="1">Uncharacterized protein</fullName>
    </submittedName>
</protein>
<gene>
    <name evidence="1" type="ORF">L9G74_20365</name>
</gene>
<organism evidence="1 2">
    <name type="scientific">Shewanella electrica</name>
    <dbReference type="NCBI Taxonomy" id="515560"/>
    <lineage>
        <taxon>Bacteria</taxon>
        <taxon>Pseudomonadati</taxon>
        <taxon>Pseudomonadota</taxon>
        <taxon>Gammaproteobacteria</taxon>
        <taxon>Alteromonadales</taxon>
        <taxon>Shewanellaceae</taxon>
        <taxon>Shewanella</taxon>
    </lineage>
</organism>
<reference evidence="2" key="2">
    <citation type="submission" date="2023-07" db="EMBL/GenBank/DDBJ databases">
        <title>Shewanella mangrovi sp. nov., an acetaldehyde- degrading bacterium isolated from mangrove sediment.</title>
        <authorList>
            <person name="Liu Y."/>
        </authorList>
    </citation>
    <scope>NUCLEOTIDE SEQUENCE [LARGE SCALE GENOMIC DNA]</scope>
    <source>
        <strain evidence="2">C32</strain>
    </source>
</reference>
<dbReference type="EMBL" id="JAKOGG010000195">
    <property type="protein sequence ID" value="MCS4558779.1"/>
    <property type="molecule type" value="Genomic_DNA"/>
</dbReference>